<evidence type="ECO:0000313" key="4">
    <source>
        <dbReference type="Proteomes" id="UP000095767"/>
    </source>
</evidence>
<accession>A0A1E5V3P9</accession>
<dbReference type="EMBL" id="LWDX02052654">
    <property type="protein sequence ID" value="OEL19770.1"/>
    <property type="molecule type" value="Genomic_DNA"/>
</dbReference>
<keyword evidence="4" id="KW-1185">Reference proteome</keyword>
<keyword evidence="1" id="KW-0175">Coiled coil</keyword>
<dbReference type="PANTHER" id="PTHR36383">
    <property type="entry name" value="OS09G0529350 PROTEIN"/>
    <property type="match status" value="1"/>
</dbReference>
<feature type="coiled-coil region" evidence="1">
    <location>
        <begin position="87"/>
        <end position="158"/>
    </location>
</feature>
<evidence type="ECO:0000256" key="1">
    <source>
        <dbReference type="SAM" id="Coils"/>
    </source>
</evidence>
<dbReference type="PANTHER" id="PTHR36383:SF1">
    <property type="entry name" value="PROTEIN, PUTATIVE-RELATED"/>
    <property type="match status" value="1"/>
</dbReference>
<dbReference type="Proteomes" id="UP000095767">
    <property type="component" value="Unassembled WGS sequence"/>
</dbReference>
<organism evidence="3 4">
    <name type="scientific">Dichanthelium oligosanthes</name>
    <dbReference type="NCBI Taxonomy" id="888268"/>
    <lineage>
        <taxon>Eukaryota</taxon>
        <taxon>Viridiplantae</taxon>
        <taxon>Streptophyta</taxon>
        <taxon>Embryophyta</taxon>
        <taxon>Tracheophyta</taxon>
        <taxon>Spermatophyta</taxon>
        <taxon>Magnoliopsida</taxon>
        <taxon>Liliopsida</taxon>
        <taxon>Poales</taxon>
        <taxon>Poaceae</taxon>
        <taxon>PACMAD clade</taxon>
        <taxon>Panicoideae</taxon>
        <taxon>Panicodae</taxon>
        <taxon>Paniceae</taxon>
        <taxon>Dichantheliinae</taxon>
        <taxon>Dichanthelium</taxon>
    </lineage>
</organism>
<protein>
    <submittedName>
        <fullName evidence="3">Uncharacterized protein</fullName>
    </submittedName>
</protein>
<sequence length="452" mass="48372">MQRAALLRPLVGSPLLPASPLAARRRRRFCGGFRVRSAAGEGGSGPGGGGGIGEGDGAAASWLSSAVGENVDELLQREENRAVLKGVEDAELRVERARAALADIERQEAAARFAREEVRRLEKRRDEVCCYPQSQRELLQAREMIDEAQRSLSSSLEEGSFGDVSSGDIDEDSERLESAKAAAVSSIVGVLASLPISFYEAQDLPQLFLQSSVVFISCALFGVTFRYAVRRDLDNIQLKTGAPAAFAFVRGLALLESGRTLELSTDTLISVALDGAAFDLILLNADGSLKLNADTAIVFAEALVLMSDGSETSDEQPSASAGRGRQCNSPHSARSLVPSTFPRIPSPRGTGASMEPSAVRTRGGRRGGVAELCGGEKVDEIMRSENRSLLEAVKEAERRVERTRPDIECQEAAARAPRRPAASRSGATRYADVQRVTHLLAASSMFDILPTQ</sequence>
<dbReference type="AlphaFoldDB" id="A0A1E5V3P9"/>
<dbReference type="OrthoDB" id="198474at2759"/>
<feature type="region of interest" description="Disordered" evidence="2">
    <location>
        <begin position="310"/>
        <end position="368"/>
    </location>
</feature>
<evidence type="ECO:0000313" key="3">
    <source>
        <dbReference type="EMBL" id="OEL19770.1"/>
    </source>
</evidence>
<gene>
    <name evidence="3" type="ORF">BAE44_0019210</name>
</gene>
<name>A0A1E5V3P9_9POAL</name>
<proteinExistence type="predicted"/>
<evidence type="ECO:0000256" key="2">
    <source>
        <dbReference type="SAM" id="MobiDB-lite"/>
    </source>
</evidence>
<comment type="caution">
    <text evidence="3">The sequence shown here is derived from an EMBL/GenBank/DDBJ whole genome shotgun (WGS) entry which is preliminary data.</text>
</comment>
<reference evidence="3 4" key="1">
    <citation type="submission" date="2016-09" db="EMBL/GenBank/DDBJ databases">
        <title>The draft genome of Dichanthelium oligosanthes: A C3 panicoid grass species.</title>
        <authorList>
            <person name="Studer A.J."/>
            <person name="Schnable J.C."/>
            <person name="Brutnell T.P."/>
        </authorList>
    </citation>
    <scope>NUCLEOTIDE SEQUENCE [LARGE SCALE GENOMIC DNA]</scope>
    <source>
        <strain evidence="4">cv. Kellogg 1175</strain>
        <tissue evidence="3">Leaf</tissue>
    </source>
</reference>
<dbReference type="STRING" id="888268.A0A1E5V3P9"/>